<organism evidence="3 4">
    <name type="scientific">Gandjariella thermophila</name>
    <dbReference type="NCBI Taxonomy" id="1931992"/>
    <lineage>
        <taxon>Bacteria</taxon>
        <taxon>Bacillati</taxon>
        <taxon>Actinomycetota</taxon>
        <taxon>Actinomycetes</taxon>
        <taxon>Pseudonocardiales</taxon>
        <taxon>Pseudonocardiaceae</taxon>
        <taxon>Gandjariella</taxon>
    </lineage>
</organism>
<gene>
    <name evidence="3" type="ORF">GTS_41840</name>
</gene>
<dbReference type="Proteomes" id="UP000298860">
    <property type="component" value="Unassembled WGS sequence"/>
</dbReference>
<keyword evidence="2" id="KW-0812">Transmembrane</keyword>
<sequence>MTAEDAVRQSNANNGHRHAMPARRGTGSELRLLSPPARTCPPSAPCADGIVGAPDQQRREREPYPPDTLDNAEAAELIRAAVAASAEAARAPTLAERAVRELFACHGRSDAAATKLESFAASGRLPRARAAMAEVIARHAEDGPEDRRHRPKWASGWLVLVPVLAATLFDTLYFAKVFQRITDAGSGWDSVLTYLPGFMIAGALAATAHWTGQALLRGRSLAERRDRRITLWARIVAAVRRRPPTVQQRTPKDLPWPQWTLPALFGGLVLLTVLVWSFYRAQSSDADTGPPFAVALLLLMLTVSAIAIKVVHHNPFADAARAAERDVQRAEKRFQTLVEKSSDAVGEHAAAEQKAYAALAEAEGRVLGHLESAWTRILERRDQHGLAGDLAPPFAAADRADAAAGVAVMFDGMAQPPVRLEPLAAVRATVEAYGADAVRQRVHRVVAALTRE</sequence>
<dbReference type="EMBL" id="BJFL01000025">
    <property type="protein sequence ID" value="GDY32551.1"/>
    <property type="molecule type" value="Genomic_DNA"/>
</dbReference>
<keyword evidence="2" id="KW-1133">Transmembrane helix</keyword>
<feature type="transmembrane region" description="Helical" evidence="2">
    <location>
        <begin position="157"/>
        <end position="175"/>
    </location>
</feature>
<dbReference type="RefSeq" id="WP_137815555.1">
    <property type="nucleotide sequence ID" value="NZ_BJFL01000025.1"/>
</dbReference>
<evidence type="ECO:0000313" key="3">
    <source>
        <dbReference type="EMBL" id="GDY32551.1"/>
    </source>
</evidence>
<reference evidence="4" key="1">
    <citation type="submission" date="2019-04" db="EMBL/GenBank/DDBJ databases">
        <title>Draft genome sequence of Pseudonocardiaceae bacterium SL3-2-4.</title>
        <authorList>
            <person name="Ningsih F."/>
            <person name="Yokota A."/>
            <person name="Sakai Y."/>
            <person name="Nanatani K."/>
            <person name="Yabe S."/>
            <person name="Oetari A."/>
            <person name="Sjamsuridzal W."/>
        </authorList>
    </citation>
    <scope>NUCLEOTIDE SEQUENCE [LARGE SCALE GENOMIC DNA]</scope>
    <source>
        <strain evidence="4">SL3-2-4</strain>
    </source>
</reference>
<accession>A0A4D4J7B6</accession>
<name>A0A4D4J7B6_9PSEU</name>
<evidence type="ECO:0000256" key="2">
    <source>
        <dbReference type="SAM" id="Phobius"/>
    </source>
</evidence>
<keyword evidence="4" id="KW-1185">Reference proteome</keyword>
<feature type="transmembrane region" description="Helical" evidence="2">
    <location>
        <begin position="291"/>
        <end position="311"/>
    </location>
</feature>
<proteinExistence type="predicted"/>
<feature type="transmembrane region" description="Helical" evidence="2">
    <location>
        <begin position="259"/>
        <end position="279"/>
    </location>
</feature>
<dbReference type="AlphaFoldDB" id="A0A4D4J7B6"/>
<protein>
    <submittedName>
        <fullName evidence="3">Uncharacterized protein</fullName>
    </submittedName>
</protein>
<evidence type="ECO:0000256" key="1">
    <source>
        <dbReference type="SAM" id="MobiDB-lite"/>
    </source>
</evidence>
<keyword evidence="2" id="KW-0472">Membrane</keyword>
<comment type="caution">
    <text evidence="3">The sequence shown here is derived from an EMBL/GenBank/DDBJ whole genome shotgun (WGS) entry which is preliminary data.</text>
</comment>
<feature type="region of interest" description="Disordered" evidence="1">
    <location>
        <begin position="1"/>
        <end position="66"/>
    </location>
</feature>
<evidence type="ECO:0000313" key="4">
    <source>
        <dbReference type="Proteomes" id="UP000298860"/>
    </source>
</evidence>
<feature type="transmembrane region" description="Helical" evidence="2">
    <location>
        <begin position="195"/>
        <end position="216"/>
    </location>
</feature>
<dbReference type="OrthoDB" id="3345261at2"/>